<evidence type="ECO:0008006" key="3">
    <source>
        <dbReference type="Google" id="ProtNLM"/>
    </source>
</evidence>
<dbReference type="InterPro" id="IPR008969">
    <property type="entry name" value="CarboxyPept-like_regulatory"/>
</dbReference>
<evidence type="ECO:0000313" key="2">
    <source>
        <dbReference type="Proteomes" id="UP000521017"/>
    </source>
</evidence>
<gene>
    <name evidence="1" type="ORF">HDF25_002082</name>
</gene>
<dbReference type="RefSeq" id="WP_184624663.1">
    <property type="nucleotide sequence ID" value="NZ_JACHCC010000005.1"/>
</dbReference>
<dbReference type="SUPFAM" id="SSF49464">
    <property type="entry name" value="Carboxypeptidase regulatory domain-like"/>
    <property type="match status" value="1"/>
</dbReference>
<accession>A0A7X0MJY5</accession>
<protein>
    <recommendedName>
        <fullName evidence="3">Carboxypeptidase-like protein</fullName>
    </recommendedName>
</protein>
<sequence length="239" mass="27099">MKVNYKQILPLFMLLTIFTGVRAQSQKMLNGVIFQVGTKTRVGGAAVYNKRTGYTNTTNNFGLFDILAQTGDTLTITHSGYQDKELIVSSFSNLVVYLRPSVNQLDEVKITSQSVKQGLKETEAGYRDKGIFYKGKPPLGLLSPIGGSPLTYLYERFSKDGKRARRLSELSAREVAYSDVSARFNNTVIKNIVPIKEKDLEDFKTAYWPDAEQLKKWADYDLHGYIKKSFEEFKKGKDY</sequence>
<name>A0A7X0MJY5_9SPHI</name>
<dbReference type="AlphaFoldDB" id="A0A7X0MJY5"/>
<comment type="caution">
    <text evidence="1">The sequence shown here is derived from an EMBL/GenBank/DDBJ whole genome shotgun (WGS) entry which is preliminary data.</text>
</comment>
<proteinExistence type="predicted"/>
<evidence type="ECO:0000313" key="1">
    <source>
        <dbReference type="EMBL" id="MBB6499938.1"/>
    </source>
</evidence>
<reference evidence="1 2" key="1">
    <citation type="submission" date="2020-08" db="EMBL/GenBank/DDBJ databases">
        <title>Genomic Encyclopedia of Type Strains, Phase IV (KMG-V): Genome sequencing to study the core and pangenomes of soil and plant-associated prokaryotes.</title>
        <authorList>
            <person name="Whitman W."/>
        </authorList>
    </citation>
    <scope>NUCLEOTIDE SEQUENCE [LARGE SCALE GENOMIC DNA]</scope>
    <source>
        <strain evidence="1 2">M2T3</strain>
    </source>
</reference>
<organism evidence="1 2">
    <name type="scientific">Pedobacter cryoconitis</name>
    <dbReference type="NCBI Taxonomy" id="188932"/>
    <lineage>
        <taxon>Bacteria</taxon>
        <taxon>Pseudomonadati</taxon>
        <taxon>Bacteroidota</taxon>
        <taxon>Sphingobacteriia</taxon>
        <taxon>Sphingobacteriales</taxon>
        <taxon>Sphingobacteriaceae</taxon>
        <taxon>Pedobacter</taxon>
    </lineage>
</organism>
<dbReference type="Proteomes" id="UP000521017">
    <property type="component" value="Unassembled WGS sequence"/>
</dbReference>
<dbReference type="EMBL" id="JACHCC010000005">
    <property type="protein sequence ID" value="MBB6499938.1"/>
    <property type="molecule type" value="Genomic_DNA"/>
</dbReference>